<evidence type="ECO:0000256" key="7">
    <source>
        <dbReference type="ARBA" id="ARBA00022737"/>
    </source>
</evidence>
<evidence type="ECO:0000313" key="14">
    <source>
        <dbReference type="EMBL" id="KAJ0978313.1"/>
    </source>
</evidence>
<dbReference type="Pfam" id="PF08263">
    <property type="entry name" value="LRRNT_2"/>
    <property type="match status" value="1"/>
</dbReference>
<dbReference type="AlphaFoldDB" id="A0A9D5CRW8"/>
<evidence type="ECO:0000259" key="13">
    <source>
        <dbReference type="Pfam" id="PF23598"/>
    </source>
</evidence>
<keyword evidence="8" id="KW-1133">Transmembrane helix</keyword>
<accession>A0A9D5CRW8</accession>
<gene>
    <name evidence="14" type="ORF">J5N97_013787</name>
</gene>
<evidence type="ECO:0000256" key="3">
    <source>
        <dbReference type="ARBA" id="ARBA00022475"/>
    </source>
</evidence>
<dbReference type="Pfam" id="PF23598">
    <property type="entry name" value="LRR_14"/>
    <property type="match status" value="1"/>
</dbReference>
<dbReference type="GO" id="GO:0005886">
    <property type="term" value="C:plasma membrane"/>
    <property type="evidence" value="ECO:0007669"/>
    <property type="project" value="UniProtKB-SubCell"/>
</dbReference>
<evidence type="ECO:0000256" key="11">
    <source>
        <dbReference type="SAM" id="SignalP"/>
    </source>
</evidence>
<comment type="similarity">
    <text evidence="2">Belongs to the RLP family.</text>
</comment>
<evidence type="ECO:0000256" key="6">
    <source>
        <dbReference type="ARBA" id="ARBA00022729"/>
    </source>
</evidence>
<dbReference type="EMBL" id="JAGGNH010000003">
    <property type="protein sequence ID" value="KAJ0978313.1"/>
    <property type="molecule type" value="Genomic_DNA"/>
</dbReference>
<evidence type="ECO:0000256" key="9">
    <source>
        <dbReference type="ARBA" id="ARBA00023136"/>
    </source>
</evidence>
<keyword evidence="9" id="KW-0472">Membrane</keyword>
<dbReference type="Gene3D" id="3.80.10.10">
    <property type="entry name" value="Ribonuclease Inhibitor"/>
    <property type="match status" value="4"/>
</dbReference>
<evidence type="ECO:0000313" key="15">
    <source>
        <dbReference type="Proteomes" id="UP001085076"/>
    </source>
</evidence>
<dbReference type="InterPro" id="IPR003591">
    <property type="entry name" value="Leu-rich_rpt_typical-subtyp"/>
</dbReference>
<dbReference type="Proteomes" id="UP001085076">
    <property type="component" value="Miscellaneous, Linkage group lg03"/>
</dbReference>
<dbReference type="FunFam" id="3.80.10.10:FF:000041">
    <property type="entry name" value="LRR receptor-like serine/threonine-protein kinase ERECTA"/>
    <property type="match status" value="1"/>
</dbReference>
<evidence type="ECO:0000256" key="5">
    <source>
        <dbReference type="ARBA" id="ARBA00022692"/>
    </source>
</evidence>
<dbReference type="InterPro" id="IPR032675">
    <property type="entry name" value="LRR_dom_sf"/>
</dbReference>
<dbReference type="SUPFAM" id="SSF52058">
    <property type="entry name" value="L domain-like"/>
    <property type="match status" value="1"/>
</dbReference>
<dbReference type="PROSITE" id="PS51450">
    <property type="entry name" value="LRR"/>
    <property type="match status" value="1"/>
</dbReference>
<comment type="subcellular location">
    <subcellularLocation>
        <location evidence="1">Cell membrane</location>
        <topology evidence="1">Single-pass type I membrane protein</topology>
    </subcellularLocation>
</comment>
<dbReference type="InterPro" id="IPR013210">
    <property type="entry name" value="LRR_N_plant-typ"/>
</dbReference>
<dbReference type="OrthoDB" id="676979at2759"/>
<feature type="domain" description="Disease resistance R13L4/SHOC-2-like LRR" evidence="13">
    <location>
        <begin position="241"/>
        <end position="462"/>
    </location>
</feature>
<evidence type="ECO:0008006" key="16">
    <source>
        <dbReference type="Google" id="ProtNLM"/>
    </source>
</evidence>
<keyword evidence="6 11" id="KW-0732">Signal</keyword>
<keyword evidence="7" id="KW-0677">Repeat</keyword>
<evidence type="ECO:0000256" key="4">
    <source>
        <dbReference type="ARBA" id="ARBA00022614"/>
    </source>
</evidence>
<feature type="signal peptide" evidence="11">
    <location>
        <begin position="1"/>
        <end position="20"/>
    </location>
</feature>
<sequence length="467" mass="50428">MNSLSILLLLIVLFSSQSQSLSDQASALLQLKNGFSSMIDLNPPWIRGTNCCNWDGVLGDAASGLVVSLDLSSHNISGNISSSLFDLTSLQSLNLADNLFYRSSLPVLGFEKLGNLTHLNLSNSGFSGQVPSSISHLKKLVSLDLSTLFVNGGQLENPDLRALIRGLSKLQELYLDGLISLIVALIGVKLSPNPFLGFKFSVCLVVRFRGQSISLCPNSRICRMLSGYLPEFPKESALERLILESTNFSGILPASLGNLKSLTKLDLMSCHFSGSIPSSIGNLSQLVNLDLSRNGFTGAIPLQMGGQRILDINLSHNNLNGTLPCSFGRLPNLTNLDLSDNSLSGSIPVTLFSLPALQVLQLNQNKFSGQLEEISDASVSLDFVDLSDNELQGEIPKLIFGISTLKYLALASNNFSGKLELDLIGHLRNLSYLDLSRNMLSILNGSGDSSLLFPSITELKLKERVVK</sequence>
<keyword evidence="5" id="KW-0812">Transmembrane</keyword>
<dbReference type="PRINTS" id="PR00019">
    <property type="entry name" value="LEURICHRPT"/>
</dbReference>
<dbReference type="PANTHER" id="PTHR48061">
    <property type="entry name" value="LEUCINE-RICH REPEAT RECEPTOR PROTEIN KINASE EMS1-LIKE-RELATED"/>
    <property type="match status" value="1"/>
</dbReference>
<keyword evidence="4" id="KW-0433">Leucine-rich repeat</keyword>
<name>A0A9D5CRW8_9LILI</name>
<feature type="chain" id="PRO_5039658128" description="Leucine-rich repeat-containing N-terminal plant-type domain-containing protein" evidence="11">
    <location>
        <begin position="21"/>
        <end position="467"/>
    </location>
</feature>
<evidence type="ECO:0000256" key="1">
    <source>
        <dbReference type="ARBA" id="ARBA00004251"/>
    </source>
</evidence>
<comment type="caution">
    <text evidence="14">The sequence shown here is derived from an EMBL/GenBank/DDBJ whole genome shotgun (WGS) entry which is preliminary data.</text>
</comment>
<evidence type="ECO:0000256" key="10">
    <source>
        <dbReference type="ARBA" id="ARBA00023180"/>
    </source>
</evidence>
<dbReference type="SMART" id="SM00369">
    <property type="entry name" value="LRR_TYP"/>
    <property type="match status" value="5"/>
</dbReference>
<feature type="domain" description="Leucine-rich repeat-containing N-terminal plant-type" evidence="12">
    <location>
        <begin position="22"/>
        <end position="57"/>
    </location>
</feature>
<reference evidence="14" key="1">
    <citation type="submission" date="2021-03" db="EMBL/GenBank/DDBJ databases">
        <authorList>
            <person name="Li Z."/>
            <person name="Yang C."/>
        </authorList>
    </citation>
    <scope>NUCLEOTIDE SEQUENCE</scope>
    <source>
        <strain evidence="14">Dzin_1.0</strain>
        <tissue evidence="14">Leaf</tissue>
    </source>
</reference>
<evidence type="ECO:0000259" key="12">
    <source>
        <dbReference type="Pfam" id="PF08263"/>
    </source>
</evidence>
<evidence type="ECO:0000256" key="2">
    <source>
        <dbReference type="ARBA" id="ARBA00009592"/>
    </source>
</evidence>
<dbReference type="InterPro" id="IPR001611">
    <property type="entry name" value="Leu-rich_rpt"/>
</dbReference>
<dbReference type="Pfam" id="PF00560">
    <property type="entry name" value="LRR_1"/>
    <property type="match status" value="1"/>
</dbReference>
<keyword evidence="10" id="KW-0325">Glycoprotein</keyword>
<evidence type="ECO:0000256" key="8">
    <source>
        <dbReference type="ARBA" id="ARBA00022989"/>
    </source>
</evidence>
<keyword evidence="15" id="KW-1185">Reference proteome</keyword>
<reference evidence="14" key="2">
    <citation type="journal article" date="2022" name="Hortic Res">
        <title>The genome of Dioscorea zingiberensis sheds light on the biosynthesis, origin and evolution of the medicinally important diosgenin saponins.</title>
        <authorList>
            <person name="Li Y."/>
            <person name="Tan C."/>
            <person name="Li Z."/>
            <person name="Guo J."/>
            <person name="Li S."/>
            <person name="Chen X."/>
            <person name="Wang C."/>
            <person name="Dai X."/>
            <person name="Yang H."/>
            <person name="Song W."/>
            <person name="Hou L."/>
            <person name="Xu J."/>
            <person name="Tong Z."/>
            <person name="Xu A."/>
            <person name="Yuan X."/>
            <person name="Wang W."/>
            <person name="Yang Q."/>
            <person name="Chen L."/>
            <person name="Sun Z."/>
            <person name="Wang K."/>
            <person name="Pan B."/>
            <person name="Chen J."/>
            <person name="Bao Y."/>
            <person name="Liu F."/>
            <person name="Qi X."/>
            <person name="Gang D.R."/>
            <person name="Wen J."/>
            <person name="Li J."/>
        </authorList>
    </citation>
    <scope>NUCLEOTIDE SEQUENCE</scope>
    <source>
        <strain evidence="14">Dzin_1.0</strain>
    </source>
</reference>
<protein>
    <recommendedName>
        <fullName evidence="16">Leucine-rich repeat-containing N-terminal plant-type domain-containing protein</fullName>
    </recommendedName>
</protein>
<keyword evidence="3" id="KW-1003">Cell membrane</keyword>
<dbReference type="PANTHER" id="PTHR48061:SF2">
    <property type="entry name" value="RECEPTOR LIKE PROTEIN 30-LIKE"/>
    <property type="match status" value="1"/>
</dbReference>
<proteinExistence type="inferred from homology"/>
<organism evidence="14 15">
    <name type="scientific">Dioscorea zingiberensis</name>
    <dbReference type="NCBI Taxonomy" id="325984"/>
    <lineage>
        <taxon>Eukaryota</taxon>
        <taxon>Viridiplantae</taxon>
        <taxon>Streptophyta</taxon>
        <taxon>Embryophyta</taxon>
        <taxon>Tracheophyta</taxon>
        <taxon>Spermatophyta</taxon>
        <taxon>Magnoliopsida</taxon>
        <taxon>Liliopsida</taxon>
        <taxon>Dioscoreales</taxon>
        <taxon>Dioscoreaceae</taxon>
        <taxon>Dioscorea</taxon>
    </lineage>
</organism>
<dbReference type="FunFam" id="3.80.10.10:FF:001678">
    <property type="entry name" value="Calmodulin-binding receptor kinase CaMRLK"/>
    <property type="match status" value="1"/>
</dbReference>
<dbReference type="InterPro" id="IPR055414">
    <property type="entry name" value="LRR_R13L4/SHOC2-like"/>
</dbReference>
<dbReference type="InterPro" id="IPR046956">
    <property type="entry name" value="RLP23-like"/>
</dbReference>